<dbReference type="Pfam" id="PF04970">
    <property type="entry name" value="LRAT"/>
    <property type="match status" value="1"/>
</dbReference>
<sequence>MASRKLKLGDIVYCQRSTIWGADLYLHFGVYVGNKKIIHYVKDKSAIDGVVAVTSIDEFRKGDTLYIAEEDTLTSLFQDKGLEKKFFSAKETVQRARKKIGERKYNLLSHNCEHFAIWCKTGLEVSTQASISGVLIKGIEPDGIIIGTIFRLLRNHIWRVEAEY</sequence>
<dbReference type="Gene3D" id="3.90.1720.10">
    <property type="entry name" value="endopeptidase domain like (from Nostoc punctiforme)"/>
    <property type="match status" value="1"/>
</dbReference>
<evidence type="ECO:0000313" key="2">
    <source>
        <dbReference type="EMBL" id="GCL70020.1"/>
    </source>
</evidence>
<name>A0A480B9R7_9FIRM</name>
<protein>
    <recommendedName>
        <fullName evidence="1">LRAT domain-containing protein</fullName>
    </recommendedName>
</protein>
<proteinExistence type="predicted"/>
<gene>
    <name evidence="2" type="ORF">PAGU1579_17890</name>
</gene>
<feature type="domain" description="LRAT" evidence="1">
    <location>
        <begin position="17"/>
        <end position="128"/>
    </location>
</feature>
<organism evidence="2 3">
    <name type="scientific">Veillonella tobetsuensis</name>
    <dbReference type="NCBI Taxonomy" id="1110546"/>
    <lineage>
        <taxon>Bacteria</taxon>
        <taxon>Bacillati</taxon>
        <taxon>Bacillota</taxon>
        <taxon>Negativicutes</taxon>
        <taxon>Veillonellales</taxon>
        <taxon>Veillonellaceae</taxon>
        <taxon>Veillonella</taxon>
    </lineage>
</organism>
<dbReference type="EMBL" id="BJCR01000084">
    <property type="protein sequence ID" value="GCL70020.1"/>
    <property type="molecule type" value="Genomic_DNA"/>
</dbReference>
<dbReference type="PANTHER" id="PTHR46137">
    <property type="entry name" value="OS05G0310600 PROTEIN"/>
    <property type="match status" value="1"/>
</dbReference>
<dbReference type="PROSITE" id="PS51934">
    <property type="entry name" value="LRAT"/>
    <property type="match status" value="1"/>
</dbReference>
<dbReference type="RefSeq" id="WP_137662396.1">
    <property type="nucleotide sequence ID" value="NZ_BJCR01000084.1"/>
</dbReference>
<evidence type="ECO:0000259" key="1">
    <source>
        <dbReference type="PROSITE" id="PS51934"/>
    </source>
</evidence>
<accession>A0A480B9R7</accession>
<keyword evidence="3" id="KW-1185">Reference proteome</keyword>
<dbReference type="PANTHER" id="PTHR46137:SF3">
    <property type="entry name" value="OS05G0310600 PROTEIN"/>
    <property type="match status" value="1"/>
</dbReference>
<dbReference type="InterPro" id="IPR007053">
    <property type="entry name" value="LRAT_dom"/>
</dbReference>
<comment type="caution">
    <text evidence="2">The sequence shown here is derived from an EMBL/GenBank/DDBJ whole genome shotgun (WGS) entry which is preliminary data.</text>
</comment>
<dbReference type="AlphaFoldDB" id="A0A480B9R7"/>
<evidence type="ECO:0000313" key="3">
    <source>
        <dbReference type="Proteomes" id="UP000303581"/>
    </source>
</evidence>
<reference evidence="2 3" key="1">
    <citation type="submission" date="2019-03" db="EMBL/GenBank/DDBJ databases">
        <title>Draft genome sequences of two Veillonella tobetsuensis clinical isolates from intraoperative bronchial fluids of elderly patients with pulmonary carcinoma.</title>
        <authorList>
            <person name="Akiyama T."/>
        </authorList>
    </citation>
    <scope>NUCLEOTIDE SEQUENCE [LARGE SCALE GENOMIC DNA]</scope>
    <source>
        <strain evidence="2 3">PAGU 1579</strain>
    </source>
</reference>
<dbReference type="Proteomes" id="UP000303581">
    <property type="component" value="Unassembled WGS sequence"/>
</dbReference>